<dbReference type="SUPFAM" id="SSF55729">
    <property type="entry name" value="Acyl-CoA N-acyltransferases (Nat)"/>
    <property type="match status" value="1"/>
</dbReference>
<dbReference type="AlphaFoldDB" id="A0A067M155"/>
<dbReference type="CDD" id="cd04301">
    <property type="entry name" value="NAT_SF"/>
    <property type="match status" value="1"/>
</dbReference>
<dbReference type="HOGENOM" id="CLU_070381_0_0_1"/>
<dbReference type="GO" id="GO:0007264">
    <property type="term" value="P:small GTPase-mediated signal transduction"/>
    <property type="evidence" value="ECO:0007669"/>
    <property type="project" value="InterPro"/>
</dbReference>
<keyword evidence="8" id="KW-1185">Reference proteome</keyword>
<dbReference type="Pfam" id="PF04421">
    <property type="entry name" value="Mss4"/>
    <property type="match status" value="1"/>
</dbReference>
<keyword evidence="2" id="KW-0344">Guanine-nucleotide releasing factor</keyword>
<protein>
    <recommendedName>
        <fullName evidence="6">N-acetyltransferase domain-containing protein</fullName>
    </recommendedName>
</protein>
<dbReference type="InterPro" id="IPR011323">
    <property type="entry name" value="Mss4/transl-control_tumour"/>
</dbReference>
<dbReference type="Pfam" id="PF00583">
    <property type="entry name" value="Acetyltransf_1"/>
    <property type="match status" value="1"/>
</dbReference>
<dbReference type="GO" id="GO:0004059">
    <property type="term" value="F:aralkylamine N-acetyltransferase activity"/>
    <property type="evidence" value="ECO:0007669"/>
    <property type="project" value="TreeGrafter"/>
</dbReference>
<evidence type="ECO:0000256" key="3">
    <source>
        <dbReference type="ARBA" id="ARBA00022679"/>
    </source>
</evidence>
<name>A0A067M155_BOTB1</name>
<evidence type="ECO:0000313" key="8">
    <source>
        <dbReference type="Proteomes" id="UP000027195"/>
    </source>
</evidence>
<dbReference type="PANTHER" id="PTHR10908:SF0">
    <property type="entry name" value="SEROTONIN N-ACETYLTRANSFERASE"/>
    <property type="match status" value="1"/>
</dbReference>
<dbReference type="EMBL" id="KL198080">
    <property type="protein sequence ID" value="KDQ09289.1"/>
    <property type="molecule type" value="Genomic_DNA"/>
</dbReference>
<dbReference type="InterPro" id="IPR000182">
    <property type="entry name" value="GNAT_dom"/>
</dbReference>
<accession>A0A067M155</accession>
<dbReference type="InParanoid" id="A0A067M155"/>
<keyword evidence="3" id="KW-0808">Transferase</keyword>
<evidence type="ECO:0000313" key="7">
    <source>
        <dbReference type="EMBL" id="KDQ09289.1"/>
    </source>
</evidence>
<keyword evidence="5" id="KW-0012">Acyltransferase</keyword>
<dbReference type="PROSITE" id="PS51796">
    <property type="entry name" value="MSS4"/>
    <property type="match status" value="1"/>
</dbReference>
<dbReference type="Proteomes" id="UP000027195">
    <property type="component" value="Unassembled WGS sequence"/>
</dbReference>
<dbReference type="GO" id="GO:0015031">
    <property type="term" value="P:protein transport"/>
    <property type="evidence" value="ECO:0007669"/>
    <property type="project" value="UniProtKB-KW"/>
</dbReference>
<evidence type="ECO:0000256" key="4">
    <source>
        <dbReference type="ARBA" id="ARBA00022927"/>
    </source>
</evidence>
<feature type="domain" description="N-acetyltransferase" evidence="6">
    <location>
        <begin position="11"/>
        <end position="178"/>
    </location>
</feature>
<proteinExistence type="predicted"/>
<evidence type="ECO:0000256" key="2">
    <source>
        <dbReference type="ARBA" id="ARBA00022658"/>
    </source>
</evidence>
<dbReference type="Gene3D" id="3.40.630.30">
    <property type="match status" value="1"/>
</dbReference>
<dbReference type="InterPro" id="IPR007515">
    <property type="entry name" value="Mss4"/>
</dbReference>
<sequence length="356" mass="39101">MSSSSTFPAELFYDLVRPEEVQRAFEIESLGYPIDEAATLDALRYRQEHAPRLFLGAYIPIDATSDRKLVAFVVSTLSEHPTLTHASMSTHVPQGSSVCMHSVCVDPEFKRRGIALALLREYLRRLEATQASEGIDRVLLLCHEELIELYAKVGFQLVGKSEVAHGPREWFEMRILWGADHEKMPSGGAVQGPPMDVPPEILAALARHSSRPKPAAAQLLSSFESIGDVIDTGEDKTNKHKLACVREGCGSLILLPNVARFVEGPSVEIDPPSHPSSPLLPPLPTPPATTTWWLITPSPMQFENIGFSKPVPSLSALPSGKRKKLLACAECDLGPIGWCEEGGTEFWVSCQRVAYR</sequence>
<dbReference type="OrthoDB" id="30840at2759"/>
<dbReference type="InterPro" id="IPR016181">
    <property type="entry name" value="Acyl_CoA_acyltransferase"/>
</dbReference>
<dbReference type="Gene3D" id="2.170.150.10">
    <property type="entry name" value="Metal Binding Protein, Guanine Nucleotide Exchange Factor, Chain A"/>
    <property type="match status" value="1"/>
</dbReference>
<organism evidence="7 8">
    <name type="scientific">Botryobasidium botryosum (strain FD-172 SS1)</name>
    <dbReference type="NCBI Taxonomy" id="930990"/>
    <lineage>
        <taxon>Eukaryota</taxon>
        <taxon>Fungi</taxon>
        <taxon>Dikarya</taxon>
        <taxon>Basidiomycota</taxon>
        <taxon>Agaricomycotina</taxon>
        <taxon>Agaricomycetes</taxon>
        <taxon>Cantharellales</taxon>
        <taxon>Botryobasidiaceae</taxon>
        <taxon>Botryobasidium</taxon>
    </lineage>
</organism>
<dbReference type="PROSITE" id="PS51186">
    <property type="entry name" value="GNAT"/>
    <property type="match status" value="1"/>
</dbReference>
<dbReference type="PANTHER" id="PTHR10908">
    <property type="entry name" value="SEROTONIN N-ACETYLTRANSFERASE"/>
    <property type="match status" value="1"/>
</dbReference>
<reference evidence="8" key="1">
    <citation type="journal article" date="2014" name="Proc. Natl. Acad. Sci. U.S.A.">
        <title>Extensive sampling of basidiomycete genomes demonstrates inadequacy of the white-rot/brown-rot paradigm for wood decay fungi.</title>
        <authorList>
            <person name="Riley R."/>
            <person name="Salamov A.A."/>
            <person name="Brown D.W."/>
            <person name="Nagy L.G."/>
            <person name="Floudas D."/>
            <person name="Held B.W."/>
            <person name="Levasseur A."/>
            <person name="Lombard V."/>
            <person name="Morin E."/>
            <person name="Otillar R."/>
            <person name="Lindquist E.A."/>
            <person name="Sun H."/>
            <person name="LaButti K.M."/>
            <person name="Schmutz J."/>
            <person name="Jabbour D."/>
            <person name="Luo H."/>
            <person name="Baker S.E."/>
            <person name="Pisabarro A.G."/>
            <person name="Walton J.D."/>
            <person name="Blanchette R.A."/>
            <person name="Henrissat B."/>
            <person name="Martin F."/>
            <person name="Cullen D."/>
            <person name="Hibbett D.S."/>
            <person name="Grigoriev I.V."/>
        </authorList>
    </citation>
    <scope>NUCLEOTIDE SEQUENCE [LARGE SCALE GENOMIC DNA]</scope>
    <source>
        <strain evidence="8">FD-172 SS1</strain>
    </source>
</reference>
<evidence type="ECO:0000259" key="6">
    <source>
        <dbReference type="PROSITE" id="PS51186"/>
    </source>
</evidence>
<dbReference type="GO" id="GO:0005085">
    <property type="term" value="F:guanyl-nucleotide exchange factor activity"/>
    <property type="evidence" value="ECO:0007669"/>
    <property type="project" value="UniProtKB-KW"/>
</dbReference>
<dbReference type="InterPro" id="IPR051635">
    <property type="entry name" value="SNAT-like"/>
</dbReference>
<dbReference type="STRING" id="930990.A0A067M155"/>
<keyword evidence="1" id="KW-0813">Transport</keyword>
<keyword evidence="4" id="KW-0653">Protein transport</keyword>
<dbReference type="SUPFAM" id="SSF51316">
    <property type="entry name" value="Mss4-like"/>
    <property type="match status" value="1"/>
</dbReference>
<evidence type="ECO:0000256" key="5">
    <source>
        <dbReference type="ARBA" id="ARBA00023315"/>
    </source>
</evidence>
<dbReference type="GO" id="GO:0005737">
    <property type="term" value="C:cytoplasm"/>
    <property type="evidence" value="ECO:0007669"/>
    <property type="project" value="TreeGrafter"/>
</dbReference>
<evidence type="ECO:0000256" key="1">
    <source>
        <dbReference type="ARBA" id="ARBA00022448"/>
    </source>
</evidence>
<dbReference type="InterPro" id="IPR011057">
    <property type="entry name" value="Mss4-like_sf"/>
</dbReference>
<gene>
    <name evidence="7" type="ORF">BOTBODRAFT_37197</name>
</gene>